<feature type="transmembrane region" description="Helical" evidence="1">
    <location>
        <begin position="126"/>
        <end position="145"/>
    </location>
</feature>
<keyword evidence="3" id="KW-1185">Reference proteome</keyword>
<name>A0A3A3FX42_9BURK</name>
<dbReference type="OrthoDB" id="5768130at2"/>
<dbReference type="AlphaFoldDB" id="A0A3A3FX42"/>
<proteinExistence type="predicted"/>
<feature type="transmembrane region" description="Helical" evidence="1">
    <location>
        <begin position="199"/>
        <end position="221"/>
    </location>
</feature>
<comment type="caution">
    <text evidence="2">The sequence shown here is derived from an EMBL/GenBank/DDBJ whole genome shotgun (WGS) entry which is preliminary data.</text>
</comment>
<dbReference type="PANTHER" id="PTHR31168">
    <property type="entry name" value="OS02G0292800 PROTEIN"/>
    <property type="match status" value="1"/>
</dbReference>
<dbReference type="Proteomes" id="UP000265955">
    <property type="component" value="Unassembled WGS sequence"/>
</dbReference>
<evidence type="ECO:0000256" key="1">
    <source>
        <dbReference type="SAM" id="Phobius"/>
    </source>
</evidence>
<gene>
    <name evidence="2" type="ORF">D3871_12440</name>
</gene>
<keyword evidence="1" id="KW-1133">Transmembrane helix</keyword>
<reference evidence="3" key="1">
    <citation type="submission" date="2018-09" db="EMBL/GenBank/DDBJ databases">
        <authorList>
            <person name="Zhu H."/>
        </authorList>
    </citation>
    <scope>NUCLEOTIDE SEQUENCE [LARGE SCALE GENOMIC DNA]</scope>
    <source>
        <strain evidence="3">K1R23-30</strain>
    </source>
</reference>
<keyword evidence="1" id="KW-0812">Transmembrane</keyword>
<keyword evidence="1" id="KW-0472">Membrane</keyword>
<dbReference type="PANTHER" id="PTHR31168:SF1">
    <property type="entry name" value="DUF599 FAMILY PROTEIN"/>
    <property type="match status" value="1"/>
</dbReference>
<organism evidence="2 3">
    <name type="scientific">Noviherbaspirillum saxi</name>
    <dbReference type="NCBI Taxonomy" id="2320863"/>
    <lineage>
        <taxon>Bacteria</taxon>
        <taxon>Pseudomonadati</taxon>
        <taxon>Pseudomonadota</taxon>
        <taxon>Betaproteobacteria</taxon>
        <taxon>Burkholderiales</taxon>
        <taxon>Oxalobacteraceae</taxon>
        <taxon>Noviherbaspirillum</taxon>
    </lineage>
</organism>
<accession>A0A3A3FX42</accession>
<dbReference type="InterPro" id="IPR006747">
    <property type="entry name" value="DUF599"/>
</dbReference>
<evidence type="ECO:0000313" key="2">
    <source>
        <dbReference type="EMBL" id="RJF99238.1"/>
    </source>
</evidence>
<protein>
    <submittedName>
        <fullName evidence="2">DUF599 domain-containing protein</fullName>
    </submittedName>
</protein>
<sequence length="227" mass="25377">MIGSSATLVEARLQANHLDTIAILISLSLFVSYYLFLLRQTRRDPNYTIHAINQKARHLWVTEVMKDSRHDVMAVQTLRNYAMAATFKASSAILLIIGTLTLSGQAENLAKSWHVLNLGGSPAPEWWTIKILCLLTALIVAFFAFSMSIRLLNHVVFMVSIPPEQAHGALAPDKVAQRLNHAGAYYSVGMRAFFITVPLVFWLFGPVFLVLATLGLVIVLFRLDRNR</sequence>
<dbReference type="Pfam" id="PF04654">
    <property type="entry name" value="DUF599"/>
    <property type="match status" value="1"/>
</dbReference>
<feature type="transmembrane region" description="Helical" evidence="1">
    <location>
        <begin position="20"/>
        <end position="38"/>
    </location>
</feature>
<evidence type="ECO:0000313" key="3">
    <source>
        <dbReference type="Proteomes" id="UP000265955"/>
    </source>
</evidence>
<dbReference type="EMBL" id="QYUO01000001">
    <property type="protein sequence ID" value="RJF99238.1"/>
    <property type="molecule type" value="Genomic_DNA"/>
</dbReference>
<feature type="transmembrane region" description="Helical" evidence="1">
    <location>
        <begin position="85"/>
        <end position="106"/>
    </location>
</feature>